<name>F4BW08_METSG</name>
<sequence>MGDKLRKIILLIVLLCCATLNFSGFAANSQSGTSLGLNQLKQSESILNTPATNQQANSTATQVQVLKQDSGTNISNMNITLSVSPTYGSAQTVKFTAPKSAWKLEGILIMATDGWNESNKQLPNPLPFAIEIRDANLRLLYHFADTQLPYFTYDQGVRMAVIEVPDILVSGDFFVCFYGYQSLGLAAELQNATGNSYIFDKQTGQLYSSDLTLGNNQTLPINWLIRVEGE</sequence>
<dbReference type="STRING" id="990316.MCON_1846"/>
<evidence type="ECO:0000313" key="1">
    <source>
        <dbReference type="EMBL" id="AEB68438.1"/>
    </source>
</evidence>
<dbReference type="AlphaFoldDB" id="F4BW08"/>
<gene>
    <name evidence="1" type="ordered locus">MCON_1846</name>
</gene>
<dbReference type="KEGG" id="mcj:MCON_1846"/>
<keyword evidence="2" id="KW-1185">Reference proteome</keyword>
<protein>
    <submittedName>
        <fullName evidence="1">Uncharacterized protein</fullName>
    </submittedName>
</protein>
<dbReference type="HOGENOM" id="CLU_1346398_0_0_2"/>
<dbReference type="EMBL" id="CP002565">
    <property type="protein sequence ID" value="AEB68438.1"/>
    <property type="molecule type" value="Genomic_DNA"/>
</dbReference>
<proteinExistence type="predicted"/>
<organism evidence="1 2">
    <name type="scientific">Methanothrix soehngenii (strain ATCC 5969 / DSM 3671 / JCM 10134 / NBRC 103675 / OCM 69 / GP-6)</name>
    <name type="common">Methanosaeta concilii</name>
    <dbReference type="NCBI Taxonomy" id="990316"/>
    <lineage>
        <taxon>Archaea</taxon>
        <taxon>Methanobacteriati</taxon>
        <taxon>Methanobacteriota</taxon>
        <taxon>Stenosarchaea group</taxon>
        <taxon>Methanomicrobia</taxon>
        <taxon>Methanotrichales</taxon>
        <taxon>Methanotrichaceae</taxon>
        <taxon>Methanothrix</taxon>
    </lineage>
</organism>
<reference evidence="1 2" key="1">
    <citation type="journal article" date="2011" name="J. Bacteriol.">
        <title>Complete genome sequence of Methanosaeta concilii, a specialist in aceticlastic methanogenesis.</title>
        <authorList>
            <person name="Barber R.D."/>
            <person name="Zhang L."/>
            <person name="Harnack M."/>
            <person name="Olson M.V."/>
            <person name="Kaul R."/>
            <person name="Ingram-Smith C."/>
            <person name="Smith K.S."/>
        </authorList>
    </citation>
    <scope>NUCLEOTIDE SEQUENCE [LARGE SCALE GENOMIC DNA]</scope>
    <source>
        <strain evidence="2">ATCC 5969 / DSM 3671 / JCM 10134 / NBRC 103675 / OCM 69 / GP-6</strain>
    </source>
</reference>
<accession>F4BW08</accession>
<evidence type="ECO:0000313" key="2">
    <source>
        <dbReference type="Proteomes" id="UP000007807"/>
    </source>
</evidence>
<dbReference type="Proteomes" id="UP000007807">
    <property type="component" value="Chromosome"/>
</dbReference>
<dbReference type="InParanoid" id="F4BW08"/>